<keyword evidence="2 6" id="KW-0699">rRNA-binding</keyword>
<evidence type="ECO:0000256" key="4">
    <source>
        <dbReference type="ARBA" id="ARBA00022980"/>
    </source>
</evidence>
<reference evidence="9 10" key="1">
    <citation type="journal article" date="2014" name="Nature">
        <title>An environmental bacterial taxon with a large and distinct metabolic repertoire.</title>
        <authorList>
            <person name="Wilson M.C."/>
            <person name="Mori T."/>
            <person name="Ruckert C."/>
            <person name="Uria A.R."/>
            <person name="Helf M.J."/>
            <person name="Takada K."/>
            <person name="Gernert C."/>
            <person name="Steffens U.A."/>
            <person name="Heycke N."/>
            <person name="Schmitt S."/>
            <person name="Rinke C."/>
            <person name="Helfrich E.J."/>
            <person name="Brachmann A.O."/>
            <person name="Gurgui C."/>
            <person name="Wakimoto T."/>
            <person name="Kracht M."/>
            <person name="Crusemann M."/>
            <person name="Hentschel U."/>
            <person name="Abe I."/>
            <person name="Matsunaga S."/>
            <person name="Kalinowski J."/>
            <person name="Takeyama H."/>
            <person name="Piel J."/>
        </authorList>
    </citation>
    <scope>NUCLEOTIDE SEQUENCE [LARGE SCALE GENOMIC DNA]</scope>
    <source>
        <strain evidence="10">TSY2</strain>
    </source>
</reference>
<evidence type="ECO:0000256" key="8">
    <source>
        <dbReference type="SAM" id="MobiDB-lite"/>
    </source>
</evidence>
<dbReference type="GO" id="GO:0006412">
    <property type="term" value="P:translation"/>
    <property type="evidence" value="ECO:0007669"/>
    <property type="project" value="UniProtKB-UniRule"/>
</dbReference>
<evidence type="ECO:0000313" key="9">
    <source>
        <dbReference type="EMBL" id="ETW97018.1"/>
    </source>
</evidence>
<dbReference type="Pfam" id="PF00829">
    <property type="entry name" value="Ribosomal_L21p"/>
    <property type="match status" value="1"/>
</dbReference>
<evidence type="ECO:0000313" key="10">
    <source>
        <dbReference type="Proteomes" id="UP000019140"/>
    </source>
</evidence>
<protein>
    <recommendedName>
        <fullName evidence="6">Large ribosomal subunit protein bL21</fullName>
    </recommendedName>
</protein>
<dbReference type="SUPFAM" id="SSF141091">
    <property type="entry name" value="L21p-like"/>
    <property type="match status" value="1"/>
</dbReference>
<dbReference type="GO" id="GO:0005737">
    <property type="term" value="C:cytoplasm"/>
    <property type="evidence" value="ECO:0007669"/>
    <property type="project" value="UniProtKB-ARBA"/>
</dbReference>
<comment type="subunit">
    <text evidence="6">Part of the 50S ribosomal subunit. Contacts protein L20.</text>
</comment>
<dbReference type="InterPro" id="IPR028909">
    <property type="entry name" value="bL21-like"/>
</dbReference>
<dbReference type="HOGENOM" id="CLU_061463_1_2_7"/>
<dbReference type="NCBIfam" id="TIGR00061">
    <property type="entry name" value="L21"/>
    <property type="match status" value="1"/>
</dbReference>
<gene>
    <name evidence="6" type="primary">rplU</name>
    <name evidence="9" type="ORF">ETSY2_45390</name>
</gene>
<evidence type="ECO:0000256" key="6">
    <source>
        <dbReference type="HAMAP-Rule" id="MF_01363"/>
    </source>
</evidence>
<evidence type="ECO:0000256" key="7">
    <source>
        <dbReference type="RuleBase" id="RU000562"/>
    </source>
</evidence>
<evidence type="ECO:0000256" key="3">
    <source>
        <dbReference type="ARBA" id="ARBA00022884"/>
    </source>
</evidence>
<dbReference type="EMBL" id="AZHX01002114">
    <property type="protein sequence ID" value="ETW97018.1"/>
    <property type="molecule type" value="Genomic_DNA"/>
</dbReference>
<sequence length="146" mass="15602">MYAVVKTGGRQYRVEPGDTIDVERLSGEVGETIDLNPVLMVGNGDEITVGTPAVDTARVTAEIVEHKRGKKIVVFKFKRRKNYRRKQGHRQSLTSLKITDIQASEGSNTGAGSDIQVSEEPSTGPGIDIQASEGPNTGPGSNDHGA</sequence>
<dbReference type="AlphaFoldDB" id="W4LFZ0"/>
<dbReference type="InterPro" id="IPR018258">
    <property type="entry name" value="Ribosomal_bL21_CS"/>
</dbReference>
<feature type="region of interest" description="Disordered" evidence="8">
    <location>
        <begin position="83"/>
        <end position="146"/>
    </location>
</feature>
<dbReference type="GO" id="GO:1990904">
    <property type="term" value="C:ribonucleoprotein complex"/>
    <property type="evidence" value="ECO:0007669"/>
    <property type="project" value="UniProtKB-KW"/>
</dbReference>
<dbReference type="GO" id="GO:0005840">
    <property type="term" value="C:ribosome"/>
    <property type="evidence" value="ECO:0007669"/>
    <property type="project" value="UniProtKB-KW"/>
</dbReference>
<dbReference type="PANTHER" id="PTHR21349">
    <property type="entry name" value="50S RIBOSOMAL PROTEIN L21"/>
    <property type="match status" value="1"/>
</dbReference>
<keyword evidence="4 6" id="KW-0689">Ribosomal protein</keyword>
<dbReference type="InterPro" id="IPR036164">
    <property type="entry name" value="bL21-like_sf"/>
</dbReference>
<dbReference type="Proteomes" id="UP000019140">
    <property type="component" value="Unassembled WGS sequence"/>
</dbReference>
<dbReference type="GO" id="GO:0003735">
    <property type="term" value="F:structural constituent of ribosome"/>
    <property type="evidence" value="ECO:0007669"/>
    <property type="project" value="InterPro"/>
</dbReference>
<comment type="caution">
    <text evidence="9">The sequence shown here is derived from an EMBL/GenBank/DDBJ whole genome shotgun (WGS) entry which is preliminary data.</text>
</comment>
<evidence type="ECO:0000256" key="5">
    <source>
        <dbReference type="ARBA" id="ARBA00023274"/>
    </source>
</evidence>
<evidence type="ECO:0000256" key="1">
    <source>
        <dbReference type="ARBA" id="ARBA00008563"/>
    </source>
</evidence>
<dbReference type="PANTHER" id="PTHR21349:SF0">
    <property type="entry name" value="LARGE RIBOSOMAL SUBUNIT PROTEIN BL21M"/>
    <property type="match status" value="1"/>
</dbReference>
<comment type="similarity">
    <text evidence="1 6 7">Belongs to the bacterial ribosomal protein bL21 family.</text>
</comment>
<dbReference type="PATRIC" id="fig|1429439.4.peg.7561"/>
<name>W4LFZ0_9BACT</name>
<dbReference type="InterPro" id="IPR001787">
    <property type="entry name" value="Ribosomal_bL21"/>
</dbReference>
<feature type="compositionally biased region" description="Polar residues" evidence="8">
    <location>
        <begin position="90"/>
        <end position="121"/>
    </location>
</feature>
<dbReference type="GO" id="GO:0019843">
    <property type="term" value="F:rRNA binding"/>
    <property type="evidence" value="ECO:0007669"/>
    <property type="project" value="UniProtKB-UniRule"/>
</dbReference>
<keyword evidence="10" id="KW-1185">Reference proteome</keyword>
<comment type="function">
    <text evidence="6 7">This protein binds to 23S rRNA in the presence of protein L20.</text>
</comment>
<keyword evidence="3 6" id="KW-0694">RNA-binding</keyword>
<dbReference type="PROSITE" id="PS01169">
    <property type="entry name" value="RIBOSOMAL_L21"/>
    <property type="match status" value="1"/>
</dbReference>
<proteinExistence type="inferred from homology"/>
<organism evidence="9 10">
    <name type="scientific">Candidatus Entotheonella gemina</name>
    <dbReference type="NCBI Taxonomy" id="1429439"/>
    <lineage>
        <taxon>Bacteria</taxon>
        <taxon>Pseudomonadati</taxon>
        <taxon>Nitrospinota/Tectimicrobiota group</taxon>
        <taxon>Candidatus Tectimicrobiota</taxon>
        <taxon>Candidatus Entotheonellia</taxon>
        <taxon>Candidatus Entotheonellales</taxon>
        <taxon>Candidatus Entotheonellaceae</taxon>
        <taxon>Candidatus Entotheonella</taxon>
    </lineage>
</organism>
<keyword evidence="5 6" id="KW-0687">Ribonucleoprotein</keyword>
<dbReference type="HAMAP" id="MF_01363">
    <property type="entry name" value="Ribosomal_bL21"/>
    <property type="match status" value="1"/>
</dbReference>
<accession>W4LFZ0</accession>
<evidence type="ECO:0000256" key="2">
    <source>
        <dbReference type="ARBA" id="ARBA00022730"/>
    </source>
</evidence>